<evidence type="ECO:0000313" key="2">
    <source>
        <dbReference type="EMBL" id="MCY0386210.1"/>
    </source>
</evidence>
<proteinExistence type="predicted"/>
<dbReference type="Pfam" id="PF07676">
    <property type="entry name" value="PD40"/>
    <property type="match status" value="5"/>
</dbReference>
<accession>A0ABT3ZJR7</accession>
<dbReference type="InterPro" id="IPR011659">
    <property type="entry name" value="WD40"/>
</dbReference>
<dbReference type="RefSeq" id="WP_267845515.1">
    <property type="nucleotide sequence ID" value="NZ_JAPMXC010000001.1"/>
</dbReference>
<feature type="chain" id="PRO_5046625675" description="TolB protein" evidence="1">
    <location>
        <begin position="31"/>
        <end position="645"/>
    </location>
</feature>
<evidence type="ECO:0000313" key="3">
    <source>
        <dbReference type="Proteomes" id="UP001082899"/>
    </source>
</evidence>
<comment type="caution">
    <text evidence="2">The sequence shown here is derived from an EMBL/GenBank/DDBJ whole genome shotgun (WGS) entry which is preliminary data.</text>
</comment>
<feature type="signal peptide" evidence="1">
    <location>
        <begin position="1"/>
        <end position="30"/>
    </location>
</feature>
<dbReference type="PANTHER" id="PTHR32161:SF8">
    <property type="entry name" value="DPP6 N-TERMINAL DOMAIN-LIKE PROTEIN"/>
    <property type="match status" value="1"/>
</dbReference>
<sequence length="645" mass="71014">MTGLTESFRKRGACLAVVGIWMCIPMGAGAADAPAVTDGSRGTLLLNRVGPVSSELYVSNADGSGEHKLLPTPGFDYHASFSKDGQWILFTSERDGLGESNLYRVKVDGTGLQRLTDHIAVDDAAVFSPTNPNLIAFVSSRRGQAGFGTTNIWTLNVATGALKNVTGSLKFDPTRPHSYFRPSWSPDGKWLALSSDTGSDWRGHDLPVGWERTQECSIYIIKPDGSGWKRIASHPGFDEGSPSWSPDGRKVVFYETPVESTWGAHRPEKINQVSTQLVSVKVSDLARTTLTDTPGFKVFPQYLNASTVAYHVKGGATEGLYTTAGAFRPTADTGIRSPRYSSDGNAMVYEKVAFRPARANGTALFSFDPAWRYTYIDVFPQLSPDRKKLVYTEKAKNSSIAIMNPDFTGYERIYDPATSGANPTMIKQGLAGAFQPTWSPDREWVAFGVGQWFFTRGTGAGRIMRIKADGSMQGHPEILTDGSINAGFPSYSPDGKKIVYRVWSEKVQGLRILDLETRNTTILTTESDNLPGWSPDGQRIVFTRKQIDPTDPKKFNYDVFTIRPDGTDVRRLTTDGSNQGHAVWTWDGRLAYSSGTYGFRDELALYDNSFQPDGQNWVMNADGTDQHAITDTLWEEAMPLYIPTP</sequence>
<name>A0ABT3ZJR7_9BURK</name>
<dbReference type="EMBL" id="JAPMXC010000001">
    <property type="protein sequence ID" value="MCY0386210.1"/>
    <property type="molecule type" value="Genomic_DNA"/>
</dbReference>
<evidence type="ECO:0008006" key="4">
    <source>
        <dbReference type="Google" id="ProtNLM"/>
    </source>
</evidence>
<dbReference type="Proteomes" id="UP001082899">
    <property type="component" value="Unassembled WGS sequence"/>
</dbReference>
<dbReference type="InterPro" id="IPR011042">
    <property type="entry name" value="6-blade_b-propeller_TolB-like"/>
</dbReference>
<reference evidence="2" key="1">
    <citation type="submission" date="2022-11" db="EMBL/GenBank/DDBJ databases">
        <title>Robbsia betulipollinis sp. nov., isolated from pollen of birch (Betula pendula).</title>
        <authorList>
            <person name="Shi H."/>
            <person name="Ambika Manirajan B."/>
            <person name="Ratering S."/>
            <person name="Geissler-Plaum R."/>
            <person name="Schnell S."/>
        </authorList>
    </citation>
    <scope>NUCLEOTIDE SEQUENCE</scope>
    <source>
        <strain evidence="2">Bb-Pol-6</strain>
    </source>
</reference>
<dbReference type="PANTHER" id="PTHR32161">
    <property type="entry name" value="DPP6 N-TERMINAL DOMAIN-LIKE PROTEIN"/>
    <property type="match status" value="1"/>
</dbReference>
<dbReference type="SUPFAM" id="SSF69304">
    <property type="entry name" value="Tricorn protease N-terminal domain"/>
    <property type="match status" value="2"/>
</dbReference>
<protein>
    <recommendedName>
        <fullName evidence="4">TolB protein</fullName>
    </recommendedName>
</protein>
<gene>
    <name evidence="2" type="ORF">OVY01_02895</name>
</gene>
<dbReference type="Gene3D" id="2.120.10.30">
    <property type="entry name" value="TolB, C-terminal domain"/>
    <property type="match status" value="3"/>
</dbReference>
<keyword evidence="3" id="KW-1185">Reference proteome</keyword>
<keyword evidence="1" id="KW-0732">Signal</keyword>
<organism evidence="2 3">
    <name type="scientific">Robbsia betulipollinis</name>
    <dbReference type="NCBI Taxonomy" id="2981849"/>
    <lineage>
        <taxon>Bacteria</taxon>
        <taxon>Pseudomonadati</taxon>
        <taxon>Pseudomonadota</taxon>
        <taxon>Betaproteobacteria</taxon>
        <taxon>Burkholderiales</taxon>
        <taxon>Burkholderiaceae</taxon>
        <taxon>Robbsia</taxon>
    </lineage>
</organism>
<evidence type="ECO:0000256" key="1">
    <source>
        <dbReference type="SAM" id="SignalP"/>
    </source>
</evidence>